<evidence type="ECO:0000259" key="3">
    <source>
        <dbReference type="PROSITE" id="PS50157"/>
    </source>
</evidence>
<reference evidence="4 5" key="1">
    <citation type="submission" date="2015-01" db="EMBL/GenBank/DDBJ databases">
        <title>The Genome Sequence of Exophiala oligosperma CBS72588.</title>
        <authorList>
            <consortium name="The Broad Institute Genomics Platform"/>
            <person name="Cuomo C."/>
            <person name="de Hoog S."/>
            <person name="Gorbushina A."/>
            <person name="Stielow B."/>
            <person name="Teixiera M."/>
            <person name="Abouelleil A."/>
            <person name="Chapman S.B."/>
            <person name="Priest M."/>
            <person name="Young S.K."/>
            <person name="Wortman J."/>
            <person name="Nusbaum C."/>
            <person name="Birren B."/>
        </authorList>
    </citation>
    <scope>NUCLEOTIDE SEQUENCE [LARGE SCALE GENOMIC DNA]</scope>
    <source>
        <strain evidence="4 5">CBS 72588</strain>
    </source>
</reference>
<feature type="compositionally biased region" description="Polar residues" evidence="2">
    <location>
        <begin position="321"/>
        <end position="332"/>
    </location>
</feature>
<evidence type="ECO:0000256" key="2">
    <source>
        <dbReference type="SAM" id="MobiDB-lite"/>
    </source>
</evidence>
<dbReference type="EMBL" id="KN847338">
    <property type="protein sequence ID" value="KIW40394.1"/>
    <property type="molecule type" value="Genomic_DNA"/>
</dbReference>
<dbReference type="PROSITE" id="PS00028">
    <property type="entry name" value="ZINC_FINGER_C2H2_1"/>
    <property type="match status" value="1"/>
</dbReference>
<name>A0A0D2DXX9_9EURO</name>
<dbReference type="VEuPathDB" id="FungiDB:PV06_07597"/>
<feature type="compositionally biased region" description="Basic residues" evidence="2">
    <location>
        <begin position="299"/>
        <end position="312"/>
    </location>
</feature>
<keyword evidence="1" id="KW-0479">Metal-binding</keyword>
<dbReference type="HOGENOM" id="CLU_662282_0_0_1"/>
<dbReference type="OrthoDB" id="654211at2759"/>
<dbReference type="Gene3D" id="3.30.160.60">
    <property type="entry name" value="Classic Zinc Finger"/>
    <property type="match status" value="2"/>
</dbReference>
<proteinExistence type="predicted"/>
<organism evidence="4 5">
    <name type="scientific">Exophiala oligosperma</name>
    <dbReference type="NCBI Taxonomy" id="215243"/>
    <lineage>
        <taxon>Eukaryota</taxon>
        <taxon>Fungi</taxon>
        <taxon>Dikarya</taxon>
        <taxon>Ascomycota</taxon>
        <taxon>Pezizomycotina</taxon>
        <taxon>Eurotiomycetes</taxon>
        <taxon>Chaetothyriomycetidae</taxon>
        <taxon>Chaetothyriales</taxon>
        <taxon>Herpotrichiellaceae</taxon>
        <taxon>Exophiala</taxon>
    </lineage>
</organism>
<dbReference type="SMART" id="SM00355">
    <property type="entry name" value="ZnF_C2H2"/>
    <property type="match status" value="2"/>
</dbReference>
<feature type="region of interest" description="Disordered" evidence="2">
    <location>
        <begin position="292"/>
        <end position="332"/>
    </location>
</feature>
<evidence type="ECO:0000313" key="5">
    <source>
        <dbReference type="Proteomes" id="UP000053342"/>
    </source>
</evidence>
<evidence type="ECO:0000256" key="1">
    <source>
        <dbReference type="PROSITE-ProRule" id="PRU00042"/>
    </source>
</evidence>
<dbReference type="GO" id="GO:0008270">
    <property type="term" value="F:zinc ion binding"/>
    <property type="evidence" value="ECO:0007669"/>
    <property type="project" value="UniProtKB-KW"/>
</dbReference>
<feature type="domain" description="C2H2-type" evidence="3">
    <location>
        <begin position="388"/>
        <end position="418"/>
    </location>
</feature>
<dbReference type="SUPFAM" id="SSF57667">
    <property type="entry name" value="beta-beta-alpha zinc fingers"/>
    <property type="match status" value="1"/>
</dbReference>
<keyword evidence="5" id="KW-1185">Reference proteome</keyword>
<evidence type="ECO:0000313" key="4">
    <source>
        <dbReference type="EMBL" id="KIW40394.1"/>
    </source>
</evidence>
<dbReference type="InterPro" id="IPR036236">
    <property type="entry name" value="Znf_C2H2_sf"/>
</dbReference>
<dbReference type="InterPro" id="IPR013087">
    <property type="entry name" value="Znf_C2H2_type"/>
</dbReference>
<keyword evidence="1" id="KW-0863">Zinc-finger</keyword>
<sequence length="451" mass="50247">MSPLHLHFKTEESPLDILPELDGTPFGRESPVSFMTDCSSMSSSFLCDSSMMGPQGLRRSSLGSCSSMTSPDMFFTPSARTASPVTPMTSDAAVHMSCPKYMKTASSSYLESCHPMFQLQDAGQYPGDCVWFDGASSPLGLPMMTTTGMPDMILPPVHHTLYESKQHVGSKVVSNPMLTKSIFDEPLNPAAVATMYGGVNPHHHHDLLHANLGHPPPPETIEPSVTFQRILPSSLSYKVEPSTPMKIKVFPTAMLSSSPPLPIMSPRIVPTQSHDVEDMPYADVEQLFRFTSGKGGNSRSHHQHDRLHRRGYERKNGGGVQASSSKRNKVKTATSGVNCTPVIEGNPFPCSYPGCIDKGTGRQKRFKRQEHRKRHEKTVHEKHENDIYKCWVPECHKPFSRTDNLKSHLRNTHSKKPGVRGNRYVATLDRNSEYYDPDWQGDLDRNGYPIR</sequence>
<dbReference type="PROSITE" id="PS50157">
    <property type="entry name" value="ZINC_FINGER_C2H2_2"/>
    <property type="match status" value="1"/>
</dbReference>
<dbReference type="STRING" id="215243.A0A0D2DXX9"/>
<keyword evidence="1" id="KW-0862">Zinc</keyword>
<gene>
    <name evidence="4" type="ORF">PV06_07597</name>
</gene>
<accession>A0A0D2DXX9</accession>
<dbReference type="RefSeq" id="XP_016260610.1">
    <property type="nucleotide sequence ID" value="XM_016408856.1"/>
</dbReference>
<dbReference type="Proteomes" id="UP000053342">
    <property type="component" value="Unassembled WGS sequence"/>
</dbReference>
<dbReference type="AlphaFoldDB" id="A0A0D2DXX9"/>
<dbReference type="GeneID" id="27359671"/>
<protein>
    <recommendedName>
        <fullName evidence="3">C2H2-type domain-containing protein</fullName>
    </recommendedName>
</protein>